<protein>
    <recommendedName>
        <fullName evidence="1">F-box domain-containing protein</fullName>
    </recommendedName>
</protein>
<dbReference type="InterPro" id="IPR001810">
    <property type="entry name" value="F-box_dom"/>
</dbReference>
<proteinExistence type="predicted"/>
<organism evidence="2 3">
    <name type="scientific">Aspergillus udagawae</name>
    <dbReference type="NCBI Taxonomy" id="91492"/>
    <lineage>
        <taxon>Eukaryota</taxon>
        <taxon>Fungi</taxon>
        <taxon>Dikarya</taxon>
        <taxon>Ascomycota</taxon>
        <taxon>Pezizomycotina</taxon>
        <taxon>Eurotiomycetes</taxon>
        <taxon>Eurotiomycetidae</taxon>
        <taxon>Eurotiales</taxon>
        <taxon>Aspergillaceae</taxon>
        <taxon>Aspergillus</taxon>
        <taxon>Aspergillus subgen. Fumigati</taxon>
    </lineage>
</organism>
<dbReference type="Pfam" id="PF12937">
    <property type="entry name" value="F-box-like"/>
    <property type="match status" value="1"/>
</dbReference>
<accession>A0A8E0V2X2</accession>
<dbReference type="SUPFAM" id="SSF81383">
    <property type="entry name" value="F-box domain"/>
    <property type="match status" value="1"/>
</dbReference>
<comment type="caution">
    <text evidence="2">The sequence shown here is derived from an EMBL/GenBank/DDBJ whole genome shotgun (WGS) entry which is preliminary data.</text>
</comment>
<dbReference type="EMBL" id="BBXM02000006">
    <property type="protein sequence ID" value="GIC91570.1"/>
    <property type="molecule type" value="Genomic_DNA"/>
</dbReference>
<sequence>MAESQRLVLSTPELLEYVLLYLDVQSLLTSAQRVCRSWTRLIQTSPRLQQALFFKPIPPEWCPEKLINPLLARHFTGLLPASMDPYGVRDGSLRHPWSKQSDRCQKFFRREASWRRMLVQQPPASLAYVETSRPHGDLIYKRYYLPCNASPITHLTDDQVQMDLIGLRMNMLYDIVLESCFGASRRHWICWEGHMPPKFPTYVLTEQLTPFVERAMQEAAVVVIDHWRRNWAASRFICCLEADEADEADCLVSPHTDPTPHLPIKTLNRAGSDVSRDDFDPRSNRLSALRALQYPYQDWGVNSNSTWVSGRACLELREEKFIPRVDSDDEE</sequence>
<dbReference type="Proteomes" id="UP000036893">
    <property type="component" value="Unassembled WGS sequence"/>
</dbReference>
<evidence type="ECO:0000313" key="3">
    <source>
        <dbReference type="Proteomes" id="UP000036893"/>
    </source>
</evidence>
<evidence type="ECO:0000313" key="2">
    <source>
        <dbReference type="EMBL" id="GIC91570.1"/>
    </source>
</evidence>
<dbReference type="AlphaFoldDB" id="A0A8E0V2X2"/>
<dbReference type="InterPro" id="IPR036047">
    <property type="entry name" value="F-box-like_dom_sf"/>
</dbReference>
<gene>
    <name evidence="2" type="ORF">Aud_008015</name>
</gene>
<dbReference type="Gene3D" id="1.20.1280.50">
    <property type="match status" value="1"/>
</dbReference>
<name>A0A8E0V2X2_9EURO</name>
<dbReference type="GeneID" id="66995492"/>
<reference evidence="2" key="1">
    <citation type="journal article" date="2015" name="Genome Announc.">
        <title>Draft Genome Sequence of the Pathogenic Filamentous Fungus Aspergillus udagawae Strain IFM 46973T.</title>
        <authorList>
            <person name="Kusuya Y."/>
            <person name="Takahashi-Nakaguchi A."/>
            <person name="Takahashi H."/>
            <person name="Yaguchi T."/>
        </authorList>
    </citation>
    <scope>NUCLEOTIDE SEQUENCE</scope>
    <source>
        <strain evidence="2">IFM 46973</strain>
    </source>
</reference>
<dbReference type="RefSeq" id="XP_043148836.1">
    <property type="nucleotide sequence ID" value="XM_043292901.1"/>
</dbReference>
<evidence type="ECO:0000259" key="1">
    <source>
        <dbReference type="Pfam" id="PF12937"/>
    </source>
</evidence>
<reference evidence="2" key="2">
    <citation type="submission" date="2021-01" db="EMBL/GenBank/DDBJ databases">
        <title>Pan-genome distribution and transcriptional activeness of fungal secondary metabolism genes in Aspergillus section Fumigati.</title>
        <authorList>
            <person name="Takahashi H."/>
            <person name="Umemura M."/>
            <person name="Ninomiya A."/>
            <person name="Kusuya Y."/>
            <person name="Urayama S."/>
            <person name="Shimizu M."/>
            <person name="Watanabe A."/>
            <person name="Kamei K."/>
            <person name="Yaguchi T."/>
            <person name="Hagiwara D."/>
        </authorList>
    </citation>
    <scope>NUCLEOTIDE SEQUENCE</scope>
    <source>
        <strain evidence="2">IFM 46973</strain>
    </source>
</reference>
<feature type="domain" description="F-box" evidence="1">
    <location>
        <begin position="12"/>
        <end position="48"/>
    </location>
</feature>